<comment type="caution">
    <text evidence="3">The sequence shown here is derived from an EMBL/GenBank/DDBJ whole genome shotgun (WGS) entry which is preliminary data.</text>
</comment>
<feature type="transmembrane region" description="Helical" evidence="2">
    <location>
        <begin position="192"/>
        <end position="215"/>
    </location>
</feature>
<feature type="region of interest" description="Disordered" evidence="1">
    <location>
        <begin position="1"/>
        <end position="43"/>
    </location>
</feature>
<feature type="compositionally biased region" description="Polar residues" evidence="1">
    <location>
        <begin position="20"/>
        <end position="43"/>
    </location>
</feature>
<protein>
    <submittedName>
        <fullName evidence="3">Expressed protein</fullName>
    </submittedName>
</protein>
<reference evidence="3" key="1">
    <citation type="submission" date="2022-06" db="EMBL/GenBank/DDBJ databases">
        <authorList>
            <consortium name="SYNGENTA / RWTH Aachen University"/>
        </authorList>
    </citation>
    <scope>NUCLEOTIDE SEQUENCE</scope>
</reference>
<dbReference type="AlphaFoldDB" id="A0AAV0BT83"/>
<evidence type="ECO:0000256" key="2">
    <source>
        <dbReference type="SAM" id="Phobius"/>
    </source>
</evidence>
<accession>A0AAV0BT83</accession>
<feature type="transmembrane region" description="Helical" evidence="2">
    <location>
        <begin position="278"/>
        <end position="301"/>
    </location>
</feature>
<dbReference type="EMBL" id="CALTRL010006076">
    <property type="protein sequence ID" value="CAH7689436.1"/>
    <property type="molecule type" value="Genomic_DNA"/>
</dbReference>
<feature type="transmembrane region" description="Helical" evidence="2">
    <location>
        <begin position="114"/>
        <end position="139"/>
    </location>
</feature>
<feature type="transmembrane region" description="Helical" evidence="2">
    <location>
        <begin position="346"/>
        <end position="370"/>
    </location>
</feature>
<feature type="transmembrane region" description="Helical" evidence="2">
    <location>
        <begin position="66"/>
        <end position="89"/>
    </location>
</feature>
<name>A0AAV0BT83_PHAPC</name>
<evidence type="ECO:0000313" key="4">
    <source>
        <dbReference type="Proteomes" id="UP001153365"/>
    </source>
</evidence>
<sequence>MLANNTQGIPTLSPKVGTRTLDSTPESNSSNLMNGTNSFAPPSDLNNNQFTDKLMATNNILDKTPIWFVSIIIGGNLLMLLMAVSVIAIRAKRNKFMVTIFNRHHILQPNPSDFFSLICIMYNITTIYEACLRIRFSILSESDYDYGTPVIIGIEVAELWMASWTFFWSCSMGCILTRYYDRYKNQDIPKRIVNFLNCAYVSIVLSVGGCIAVIFSTGEKNYRNIIRMSNELHIIFKSAATTAGVQDSQSSSNIGEILKLKGMELNSVVKNLQVVCKFGISLVIIVSTVMSWLFMILIIFIRKIIHKPSREVSSEKSHPGGTVANHFSEYDTHSESVSSSILNLKIVFATATLIELAQCSFLPASIWLLVKIQNGNMQEFRVALSTAFGRTSFVIMILGNLVMGTTLLISARLSITLRHQKTKLRQYRLNSS</sequence>
<feature type="compositionally biased region" description="Polar residues" evidence="1">
    <location>
        <begin position="1"/>
        <end position="10"/>
    </location>
</feature>
<feature type="transmembrane region" description="Helical" evidence="2">
    <location>
        <begin position="390"/>
        <end position="415"/>
    </location>
</feature>
<proteinExistence type="predicted"/>
<evidence type="ECO:0000256" key="1">
    <source>
        <dbReference type="SAM" id="MobiDB-lite"/>
    </source>
</evidence>
<keyword evidence="4" id="KW-1185">Reference proteome</keyword>
<organism evidence="3 4">
    <name type="scientific">Phakopsora pachyrhizi</name>
    <name type="common">Asian soybean rust disease fungus</name>
    <dbReference type="NCBI Taxonomy" id="170000"/>
    <lineage>
        <taxon>Eukaryota</taxon>
        <taxon>Fungi</taxon>
        <taxon>Dikarya</taxon>
        <taxon>Basidiomycota</taxon>
        <taxon>Pucciniomycotina</taxon>
        <taxon>Pucciniomycetes</taxon>
        <taxon>Pucciniales</taxon>
        <taxon>Phakopsoraceae</taxon>
        <taxon>Phakopsora</taxon>
    </lineage>
</organism>
<gene>
    <name evidence="3" type="ORF">PPACK8108_LOCUS24513</name>
</gene>
<evidence type="ECO:0000313" key="3">
    <source>
        <dbReference type="EMBL" id="CAH7689436.1"/>
    </source>
</evidence>
<keyword evidence="2" id="KW-0472">Membrane</keyword>
<feature type="transmembrane region" description="Helical" evidence="2">
    <location>
        <begin position="159"/>
        <end position="180"/>
    </location>
</feature>
<keyword evidence="2" id="KW-0812">Transmembrane</keyword>
<keyword evidence="2" id="KW-1133">Transmembrane helix</keyword>
<dbReference type="Proteomes" id="UP001153365">
    <property type="component" value="Unassembled WGS sequence"/>
</dbReference>